<organism evidence="5 6">
    <name type="scientific">Rhodohalobacter sulfatireducens</name>
    <dbReference type="NCBI Taxonomy" id="2911366"/>
    <lineage>
        <taxon>Bacteria</taxon>
        <taxon>Pseudomonadati</taxon>
        <taxon>Balneolota</taxon>
        <taxon>Balneolia</taxon>
        <taxon>Balneolales</taxon>
        <taxon>Balneolaceae</taxon>
        <taxon>Rhodohalobacter</taxon>
    </lineage>
</organism>
<reference evidence="5" key="2">
    <citation type="submission" date="2024-05" db="EMBL/GenBank/DDBJ databases">
        <title>Rhodohalobacter halophilus gen. nov., sp. nov., a moderately halophilic member of the family Balneolaceae.</title>
        <authorList>
            <person name="Xia J."/>
        </authorList>
    </citation>
    <scope>NUCLEOTIDE SEQUENCE</scope>
    <source>
        <strain evidence="5">WB101</strain>
    </source>
</reference>
<proteinExistence type="predicted"/>
<dbReference type="PANTHER" id="PTHR40447">
    <property type="entry name" value="ANAEROBIC SULFITE REDUCTASE SUBUNIT A"/>
    <property type="match status" value="1"/>
</dbReference>
<keyword evidence="2" id="KW-0408">Iron</keyword>
<evidence type="ECO:0000256" key="3">
    <source>
        <dbReference type="ARBA" id="ARBA00023014"/>
    </source>
</evidence>
<evidence type="ECO:0000256" key="1">
    <source>
        <dbReference type="ARBA" id="ARBA00022723"/>
    </source>
</evidence>
<sequence>MAKLNPESVVILQKDDLAKLLNILRSHSYQTIGPTLRENAIVYDEIQGMEDLPIGWTDSQEKGSYRLEKRNDDAYFGYNVGPYSWKTYLSPARVRVCNASRSENGFNVVQETGNAPNYAFIGVRPCDVKAIKILDKVFINDFCVDNVYGNRRKQSFIVAVNCTEAGNTCFCSSMGTGPKSEEGFDLCLTEIVTEQSHFFVTEIGSDKALEVLEALSPQTASESEIKEAERRIENAAQSMGRNLNTDRIHDLMFDNYRHPQWDDIAERCLSCANCTMVCPTCFCNTVEEKTDLEGDNAERWRIWDSCFTLEYSYIHGGSVRHSTKSRYRQWMTHKLASWHDQFDTSGCVGCGRCITWCPVGIDITEEVSAIRNSSTVPEETVDQPR</sequence>
<keyword evidence="3" id="KW-0411">Iron-sulfur</keyword>
<keyword evidence="6" id="KW-1185">Reference proteome</keyword>
<dbReference type="InterPro" id="IPR017896">
    <property type="entry name" value="4Fe4S_Fe-S-bd"/>
</dbReference>
<dbReference type="Gene3D" id="1.10.1060.10">
    <property type="entry name" value="Alpha-helical ferredoxin"/>
    <property type="match status" value="1"/>
</dbReference>
<evidence type="ECO:0000313" key="5">
    <source>
        <dbReference type="EMBL" id="MCG2588789.1"/>
    </source>
</evidence>
<gene>
    <name evidence="5" type="ORF">L6773_09445</name>
</gene>
<dbReference type="PANTHER" id="PTHR40447:SF1">
    <property type="entry name" value="ANAEROBIC SULFITE REDUCTASE SUBUNIT A"/>
    <property type="match status" value="1"/>
</dbReference>
<accession>A0ABS9KD60</accession>
<dbReference type="InterPro" id="IPR009051">
    <property type="entry name" value="Helical_ferredxn"/>
</dbReference>
<dbReference type="SUPFAM" id="SSF46548">
    <property type="entry name" value="alpha-helical ferredoxin"/>
    <property type="match status" value="1"/>
</dbReference>
<evidence type="ECO:0000313" key="6">
    <source>
        <dbReference type="Proteomes" id="UP001165366"/>
    </source>
</evidence>
<dbReference type="PROSITE" id="PS51379">
    <property type="entry name" value="4FE4S_FER_2"/>
    <property type="match status" value="2"/>
</dbReference>
<evidence type="ECO:0000256" key="2">
    <source>
        <dbReference type="ARBA" id="ARBA00023004"/>
    </source>
</evidence>
<keyword evidence="1" id="KW-0479">Metal-binding</keyword>
<reference evidence="5" key="1">
    <citation type="submission" date="2022-01" db="EMBL/GenBank/DDBJ databases">
        <authorList>
            <person name="Wang Y."/>
        </authorList>
    </citation>
    <scope>NUCLEOTIDE SEQUENCE</scope>
    <source>
        <strain evidence="5">WB101</strain>
    </source>
</reference>
<feature type="domain" description="4Fe-4S ferredoxin-type" evidence="4">
    <location>
        <begin position="257"/>
        <end position="289"/>
    </location>
</feature>
<feature type="domain" description="4Fe-4S ferredoxin-type" evidence="4">
    <location>
        <begin position="338"/>
        <end position="366"/>
    </location>
</feature>
<evidence type="ECO:0000259" key="4">
    <source>
        <dbReference type="PROSITE" id="PS51379"/>
    </source>
</evidence>
<dbReference type="Pfam" id="PF17179">
    <property type="entry name" value="Fer4_22"/>
    <property type="match status" value="1"/>
</dbReference>
<dbReference type="PROSITE" id="PS00198">
    <property type="entry name" value="4FE4S_FER_1"/>
    <property type="match status" value="1"/>
</dbReference>
<comment type="caution">
    <text evidence="5">The sequence shown here is derived from an EMBL/GenBank/DDBJ whole genome shotgun (WGS) entry which is preliminary data.</text>
</comment>
<dbReference type="EMBL" id="JAKLWS010000010">
    <property type="protein sequence ID" value="MCG2588789.1"/>
    <property type="molecule type" value="Genomic_DNA"/>
</dbReference>
<name>A0ABS9KD60_9BACT</name>
<dbReference type="Proteomes" id="UP001165366">
    <property type="component" value="Unassembled WGS sequence"/>
</dbReference>
<dbReference type="InterPro" id="IPR017900">
    <property type="entry name" value="4Fe4S_Fe_S_CS"/>
</dbReference>
<protein>
    <submittedName>
        <fullName evidence="5">4Fe-4S dicluster domain-containing protein</fullName>
    </submittedName>
</protein>